<feature type="region of interest" description="Disordered" evidence="2">
    <location>
        <begin position="1"/>
        <end position="30"/>
    </location>
</feature>
<comment type="caution">
    <text evidence="3">The sequence shown here is derived from an EMBL/GenBank/DDBJ whole genome shotgun (WGS) entry which is preliminary data.</text>
</comment>
<keyword evidence="5" id="KW-1185">Reference proteome</keyword>
<gene>
    <name evidence="3" type="ORF">GN244_ATG15942</name>
    <name evidence="4" type="ORF">GN958_ATG23062</name>
</gene>
<feature type="coiled-coil region" evidence="1">
    <location>
        <begin position="75"/>
        <end position="102"/>
    </location>
</feature>
<dbReference type="Proteomes" id="UP000602510">
    <property type="component" value="Unassembled WGS sequence"/>
</dbReference>
<evidence type="ECO:0000313" key="4">
    <source>
        <dbReference type="EMBL" id="KAF4127831.1"/>
    </source>
</evidence>
<dbReference type="AlphaFoldDB" id="A0A833SLN0"/>
<protein>
    <recommendedName>
        <fullName evidence="6">Bzip transcription factor</fullName>
    </recommendedName>
</protein>
<evidence type="ECO:0000256" key="1">
    <source>
        <dbReference type="SAM" id="Coils"/>
    </source>
</evidence>
<sequence length="271" mass="31297">MPIDEEQQSYSNEPDWGSVERCDRGSADPRPLTMQEICAITDQDTLRELHSLMKDRRDRRAIIQQRHIKIKQKMVESLVESIPKLQNEVERLQMQRLKMREMAPRENFWFVALEYFRVFQHGFPDLDISQAHISNFMSVSMSPDLNTGTCSGIEALKQNWKLFTHVFPDGRLQLESLEKLTDECLIATTNTCKGRCDKEERKLGIIAKLKDQPIVMRGSVRFDWDKTSKRIIGLFSQTDMLTSMLDLLGNLEDVSHVFNGARVTPDGSFSV</sequence>
<evidence type="ECO:0008006" key="6">
    <source>
        <dbReference type="Google" id="ProtNLM"/>
    </source>
</evidence>
<keyword evidence="1" id="KW-0175">Coiled coil</keyword>
<evidence type="ECO:0000313" key="3">
    <source>
        <dbReference type="EMBL" id="KAF4032173.1"/>
    </source>
</evidence>
<evidence type="ECO:0000313" key="5">
    <source>
        <dbReference type="Proteomes" id="UP000602510"/>
    </source>
</evidence>
<proteinExistence type="predicted"/>
<evidence type="ECO:0000256" key="2">
    <source>
        <dbReference type="SAM" id="MobiDB-lite"/>
    </source>
</evidence>
<name>A0A833SLN0_PHYIN</name>
<feature type="compositionally biased region" description="Basic and acidic residues" evidence="2">
    <location>
        <begin position="18"/>
        <end position="27"/>
    </location>
</feature>
<reference evidence="3" key="1">
    <citation type="submission" date="2020-04" db="EMBL/GenBank/DDBJ databases">
        <title>Hybrid Assembly of Korean Phytophthora infestans isolates.</title>
        <authorList>
            <person name="Prokchorchik M."/>
            <person name="Lee Y."/>
            <person name="Seo J."/>
            <person name="Cho J.-H."/>
            <person name="Park Y.-E."/>
            <person name="Jang D.-C."/>
            <person name="Im J.-S."/>
            <person name="Choi J.-G."/>
            <person name="Park H.-J."/>
            <person name="Lee G.-B."/>
            <person name="Lee Y.-G."/>
            <person name="Hong S.-Y."/>
            <person name="Cho K."/>
            <person name="Sohn K.H."/>
        </authorList>
    </citation>
    <scope>NUCLEOTIDE SEQUENCE</scope>
    <source>
        <strain evidence="3">KR_1_A1</strain>
        <strain evidence="4">KR_2_A2</strain>
    </source>
</reference>
<organism evidence="3 5">
    <name type="scientific">Phytophthora infestans</name>
    <name type="common">Potato late blight agent</name>
    <name type="synonym">Botrytis infestans</name>
    <dbReference type="NCBI Taxonomy" id="4787"/>
    <lineage>
        <taxon>Eukaryota</taxon>
        <taxon>Sar</taxon>
        <taxon>Stramenopiles</taxon>
        <taxon>Oomycota</taxon>
        <taxon>Peronosporomycetes</taxon>
        <taxon>Peronosporales</taxon>
        <taxon>Peronosporaceae</taxon>
        <taxon>Phytophthora</taxon>
    </lineage>
</organism>
<accession>A0A833SLN0</accession>
<dbReference type="EMBL" id="JAACNO010003221">
    <property type="protein sequence ID" value="KAF4127831.1"/>
    <property type="molecule type" value="Genomic_DNA"/>
</dbReference>
<dbReference type="Proteomes" id="UP000704712">
    <property type="component" value="Unassembled WGS sequence"/>
</dbReference>
<dbReference type="EMBL" id="WSZM01000505">
    <property type="protein sequence ID" value="KAF4032173.1"/>
    <property type="molecule type" value="Genomic_DNA"/>
</dbReference>